<dbReference type="InterPro" id="IPR019734">
    <property type="entry name" value="TPR_rpt"/>
</dbReference>
<keyword evidence="2" id="KW-0175">Coiled coil</keyword>
<sequence>MSSFGQAAVNLLRKLWNSPYARSTFPFSRKPTNYLPVPGRRKYFAENGFGDYGRSGQHKETFQWILLSGQAAIFLGINGTPALADDSSIQLSSENTSGPEIADLRQVEDGSVVSNIHTSKWRVFTDNARDFFLQGKLDEAEKLFLSALQEAKEGFGKRDPHVASACNNLAELYRVKKELNKAEPLYLEAISILEESFGPDDIRVGAALHNLGQFYLVQRKLEKARACYERALKIKRRVLGEGHPDHADTMYHLGTVMFLEGKEKDAEALVRDSVRILEEAGLGESFTCLRRLQYLAQIYTMSNQIAEAENIQRKILHRMELSKGWTSLDTVIAAERLALTLQSVVNLKEAEELLERCLDARKTLLPEDHIETAANMLYIARVKKLKSNQLRKKNVPQAMEELERAKGLLSNSIRVARKVLVQLRKQNRNQQPHGVVRNIAKNEHSAMLILLQSLNALASLEITKLELQESMDEDRPVFEAEKILHECMSTFKEFGTETSLSSSPEVKTEYLSCLKHLLALINDNSTASVKQSRKAALEELKDEIKHVEVEISATRKRRS</sequence>
<dbReference type="PANTHER" id="PTHR47689">
    <property type="entry name" value="TETRATRICOPEPTIDE REPEAT (TPR)-LIKE SUPERFAMILY PROTEIN"/>
    <property type="match status" value="1"/>
</dbReference>
<dbReference type="OMA" id="ESFVCIR"/>
<keyword evidence="4" id="KW-1185">Reference proteome</keyword>
<dbReference type="PANTHER" id="PTHR47689:SF2">
    <property type="entry name" value="TETRATRICOPEPTIDE REPEAT (TPR)-LIKE SUPERFAMILY PROTEIN"/>
    <property type="match status" value="1"/>
</dbReference>
<dbReference type="STRING" id="49390.A0A068TZG8"/>
<dbReference type="Pfam" id="PF13374">
    <property type="entry name" value="TPR_10"/>
    <property type="match status" value="1"/>
</dbReference>
<feature type="repeat" description="TPR" evidence="1">
    <location>
        <begin position="205"/>
        <end position="238"/>
    </location>
</feature>
<evidence type="ECO:0000256" key="2">
    <source>
        <dbReference type="SAM" id="Coils"/>
    </source>
</evidence>
<protein>
    <submittedName>
        <fullName evidence="3">Uncharacterized protein</fullName>
    </submittedName>
</protein>
<dbReference type="FunCoup" id="A0A068TZG8">
    <property type="interactions" value="403"/>
</dbReference>
<evidence type="ECO:0000256" key="1">
    <source>
        <dbReference type="PROSITE-ProRule" id="PRU00339"/>
    </source>
</evidence>
<dbReference type="InterPro" id="IPR011990">
    <property type="entry name" value="TPR-like_helical_dom_sf"/>
</dbReference>
<dbReference type="PROSITE" id="PS50005">
    <property type="entry name" value="TPR"/>
    <property type="match status" value="1"/>
</dbReference>
<dbReference type="OrthoDB" id="1658288at2759"/>
<dbReference type="SMART" id="SM00028">
    <property type="entry name" value="TPR"/>
    <property type="match status" value="5"/>
</dbReference>
<dbReference type="Gramene" id="CDP01646">
    <property type="protein sequence ID" value="CDP01646"/>
    <property type="gene ID" value="GSCOC_T00036763001"/>
</dbReference>
<proteinExistence type="predicted"/>
<dbReference type="PhylomeDB" id="A0A068TZG8"/>
<evidence type="ECO:0000313" key="3">
    <source>
        <dbReference type="EMBL" id="CDP01646.1"/>
    </source>
</evidence>
<keyword evidence="1" id="KW-0802">TPR repeat</keyword>
<dbReference type="Gene3D" id="1.25.40.10">
    <property type="entry name" value="Tetratricopeptide repeat domain"/>
    <property type="match status" value="2"/>
</dbReference>
<dbReference type="Proteomes" id="UP000295252">
    <property type="component" value="Chromosome IX"/>
</dbReference>
<feature type="coiled-coil region" evidence="2">
    <location>
        <begin position="530"/>
        <end position="557"/>
    </location>
</feature>
<accession>A0A068TZG8</accession>
<name>A0A068TZG8_COFCA</name>
<dbReference type="Pfam" id="PF13424">
    <property type="entry name" value="TPR_12"/>
    <property type="match status" value="2"/>
</dbReference>
<dbReference type="SUPFAM" id="SSF48452">
    <property type="entry name" value="TPR-like"/>
    <property type="match status" value="2"/>
</dbReference>
<dbReference type="AlphaFoldDB" id="A0A068TZG8"/>
<gene>
    <name evidence="3" type="ORF">GSCOC_T00036763001</name>
</gene>
<evidence type="ECO:0000313" key="4">
    <source>
        <dbReference type="Proteomes" id="UP000295252"/>
    </source>
</evidence>
<dbReference type="EMBL" id="HG739091">
    <property type="protein sequence ID" value="CDP01646.1"/>
    <property type="molecule type" value="Genomic_DNA"/>
</dbReference>
<organism evidence="3 4">
    <name type="scientific">Coffea canephora</name>
    <name type="common">Robusta coffee</name>
    <dbReference type="NCBI Taxonomy" id="49390"/>
    <lineage>
        <taxon>Eukaryota</taxon>
        <taxon>Viridiplantae</taxon>
        <taxon>Streptophyta</taxon>
        <taxon>Embryophyta</taxon>
        <taxon>Tracheophyta</taxon>
        <taxon>Spermatophyta</taxon>
        <taxon>Magnoliopsida</taxon>
        <taxon>eudicotyledons</taxon>
        <taxon>Gunneridae</taxon>
        <taxon>Pentapetalae</taxon>
        <taxon>asterids</taxon>
        <taxon>lamiids</taxon>
        <taxon>Gentianales</taxon>
        <taxon>Rubiaceae</taxon>
        <taxon>Ixoroideae</taxon>
        <taxon>Gardenieae complex</taxon>
        <taxon>Bertiereae - Coffeeae clade</taxon>
        <taxon>Coffeeae</taxon>
        <taxon>Coffea</taxon>
    </lineage>
</organism>
<reference evidence="4" key="1">
    <citation type="journal article" date="2014" name="Science">
        <title>The coffee genome provides insight into the convergent evolution of caffeine biosynthesis.</title>
        <authorList>
            <person name="Denoeud F."/>
            <person name="Carretero-Paulet L."/>
            <person name="Dereeper A."/>
            <person name="Droc G."/>
            <person name="Guyot R."/>
            <person name="Pietrella M."/>
            <person name="Zheng C."/>
            <person name="Alberti A."/>
            <person name="Anthony F."/>
            <person name="Aprea G."/>
            <person name="Aury J.M."/>
            <person name="Bento P."/>
            <person name="Bernard M."/>
            <person name="Bocs S."/>
            <person name="Campa C."/>
            <person name="Cenci A."/>
            <person name="Combes M.C."/>
            <person name="Crouzillat D."/>
            <person name="Da Silva C."/>
            <person name="Daddiego L."/>
            <person name="De Bellis F."/>
            <person name="Dussert S."/>
            <person name="Garsmeur O."/>
            <person name="Gayraud T."/>
            <person name="Guignon V."/>
            <person name="Jahn K."/>
            <person name="Jamilloux V."/>
            <person name="Joet T."/>
            <person name="Labadie K."/>
            <person name="Lan T."/>
            <person name="Leclercq J."/>
            <person name="Lepelley M."/>
            <person name="Leroy T."/>
            <person name="Li L.T."/>
            <person name="Librado P."/>
            <person name="Lopez L."/>
            <person name="Munoz A."/>
            <person name="Noel B."/>
            <person name="Pallavicini A."/>
            <person name="Perrotta G."/>
            <person name="Poncet V."/>
            <person name="Pot D."/>
            <person name="Priyono X."/>
            <person name="Rigoreau M."/>
            <person name="Rouard M."/>
            <person name="Rozas J."/>
            <person name="Tranchant-Dubreuil C."/>
            <person name="VanBuren R."/>
            <person name="Zhang Q."/>
            <person name="Andrade A.C."/>
            <person name="Argout X."/>
            <person name="Bertrand B."/>
            <person name="de Kochko A."/>
            <person name="Graziosi G."/>
            <person name="Henry R.J."/>
            <person name="Jayarama X."/>
            <person name="Ming R."/>
            <person name="Nagai C."/>
            <person name="Rounsley S."/>
            <person name="Sankoff D."/>
            <person name="Giuliano G."/>
            <person name="Albert V.A."/>
            <person name="Wincker P."/>
            <person name="Lashermes P."/>
        </authorList>
    </citation>
    <scope>NUCLEOTIDE SEQUENCE [LARGE SCALE GENOMIC DNA]</scope>
    <source>
        <strain evidence="4">cv. DH200-94</strain>
    </source>
</reference>
<dbReference type="InParanoid" id="A0A068TZG8"/>